<reference evidence="1 2" key="1">
    <citation type="journal article" date="2019" name="Int. J. Syst. Evol. Microbiol.">
        <title>The Global Catalogue of Microorganisms (GCM) 10K type strain sequencing project: providing services to taxonomists for standard genome sequencing and annotation.</title>
        <authorList>
            <consortium name="The Broad Institute Genomics Platform"/>
            <consortium name="The Broad Institute Genome Sequencing Center for Infectious Disease"/>
            <person name="Wu L."/>
            <person name="Ma J."/>
        </authorList>
    </citation>
    <scope>NUCLEOTIDE SEQUENCE [LARGE SCALE GENOMIC DNA]</scope>
    <source>
        <strain evidence="1 2">JCM 3272</strain>
    </source>
</reference>
<dbReference type="Proteomes" id="UP001501444">
    <property type="component" value="Unassembled WGS sequence"/>
</dbReference>
<organism evidence="1 2">
    <name type="scientific">Dactylosporangium salmoneum</name>
    <dbReference type="NCBI Taxonomy" id="53361"/>
    <lineage>
        <taxon>Bacteria</taxon>
        <taxon>Bacillati</taxon>
        <taxon>Actinomycetota</taxon>
        <taxon>Actinomycetes</taxon>
        <taxon>Micromonosporales</taxon>
        <taxon>Micromonosporaceae</taxon>
        <taxon>Dactylosporangium</taxon>
    </lineage>
</organism>
<sequence>MGASGHHEVVELERREPGLRVVARWEGGDPVDAPPSGPREVLIRITDDAAPDARRRGVTSGVMRRAERHLADLTAEYNAVPAVGAYQVMVRQYLQRRLAELPADPRSGGDAYYQGLLDIYEDVAGRGHPEPVNALAAAMGVPKETVKTRLRVARQRQADE</sequence>
<evidence type="ECO:0000313" key="2">
    <source>
        <dbReference type="Proteomes" id="UP001501444"/>
    </source>
</evidence>
<dbReference type="EMBL" id="BAAARV010000019">
    <property type="protein sequence ID" value="GAA2340397.1"/>
    <property type="molecule type" value="Genomic_DNA"/>
</dbReference>
<accession>A0ABN3FYG8</accession>
<keyword evidence="2" id="KW-1185">Reference proteome</keyword>
<name>A0ABN3FYG8_9ACTN</name>
<protein>
    <submittedName>
        <fullName evidence="1">Uncharacterized protein</fullName>
    </submittedName>
</protein>
<dbReference type="RefSeq" id="WP_344612328.1">
    <property type="nucleotide sequence ID" value="NZ_BAAARV010000019.1"/>
</dbReference>
<gene>
    <name evidence="1" type="ORF">GCM10010170_023320</name>
</gene>
<proteinExistence type="predicted"/>
<evidence type="ECO:0000313" key="1">
    <source>
        <dbReference type="EMBL" id="GAA2340397.1"/>
    </source>
</evidence>
<comment type="caution">
    <text evidence="1">The sequence shown here is derived from an EMBL/GenBank/DDBJ whole genome shotgun (WGS) entry which is preliminary data.</text>
</comment>